<protein>
    <submittedName>
        <fullName evidence="3">Recombinase family protein</fullName>
    </submittedName>
</protein>
<keyword evidence="1" id="KW-0175">Coiled coil</keyword>
<feature type="domain" description="Recombinase" evidence="2">
    <location>
        <begin position="231"/>
        <end position="360"/>
    </location>
</feature>
<dbReference type="GO" id="GO:0003677">
    <property type="term" value="F:DNA binding"/>
    <property type="evidence" value="ECO:0007669"/>
    <property type="project" value="InterPro"/>
</dbReference>
<gene>
    <name evidence="3" type="ORF">HLB23_40675</name>
</gene>
<dbReference type="Proteomes" id="UP000586827">
    <property type="component" value="Unassembled WGS sequence"/>
</dbReference>
<proteinExistence type="predicted"/>
<dbReference type="Pfam" id="PF07508">
    <property type="entry name" value="Recombinase"/>
    <property type="match status" value="1"/>
</dbReference>
<evidence type="ECO:0000313" key="4">
    <source>
        <dbReference type="Proteomes" id="UP000586827"/>
    </source>
</evidence>
<dbReference type="InterPro" id="IPR050639">
    <property type="entry name" value="SSR_resolvase"/>
</dbReference>
<evidence type="ECO:0000313" key="3">
    <source>
        <dbReference type="EMBL" id="NNH76089.1"/>
    </source>
</evidence>
<dbReference type="PANTHER" id="PTHR30461:SF23">
    <property type="entry name" value="DNA RECOMBINASE-RELATED"/>
    <property type="match status" value="1"/>
</dbReference>
<organism evidence="3 4">
    <name type="scientific">Nocardia uniformis</name>
    <dbReference type="NCBI Taxonomy" id="53432"/>
    <lineage>
        <taxon>Bacteria</taxon>
        <taxon>Bacillati</taxon>
        <taxon>Actinomycetota</taxon>
        <taxon>Actinomycetes</taxon>
        <taxon>Mycobacteriales</taxon>
        <taxon>Nocardiaceae</taxon>
        <taxon>Nocardia</taxon>
    </lineage>
</organism>
<dbReference type="Gene3D" id="3.40.50.1390">
    <property type="entry name" value="Resolvase, N-terminal catalytic domain"/>
    <property type="match status" value="1"/>
</dbReference>
<evidence type="ECO:0000259" key="2">
    <source>
        <dbReference type="PROSITE" id="PS51737"/>
    </source>
</evidence>
<dbReference type="InterPro" id="IPR036162">
    <property type="entry name" value="Resolvase-like_N_sf"/>
</dbReference>
<dbReference type="InterPro" id="IPR006119">
    <property type="entry name" value="Resolv_N"/>
</dbReference>
<keyword evidence="4" id="KW-1185">Reference proteome</keyword>
<sequence length="636" mass="71290">MAAVPEPLRGWSRANSIGGEDSSLDEPASVMHRVAFIGRTSTADLQDPTLSIPRQYSSCEVALPDDAILVASFYDIESGRKDLAVRGYSDAHEQFAIPVFRDGGIQDLLVEAERSGRRFDYVICESIERISRRTHTGTNIEHRLERVGVRLLAADEPFTLTSASHHRKQKVATQVLTRRVKQGVAEFYVLEMLEKSWDGFAVHTEAGFNVGKACYGYQAKLVQHPVPAKRAKGQKKTRLEPDIVRVPVVQTIFRWRCGERLSYQEIADRLNTDLVSNPAPVPVNPESAVGHWTWSSVRGILTNPKYTGHMVWNRRGRKSNQNRVNPVSEWVWSPQPVHEAIIDIEMFLAAQEIAAETERSRSAPGLNPHPQTKRSYFFRSYLRCDHCGRRMFGKTRKVAAYYVCAPKKDYTLPGHPTGGSFFVREADLLRHLNTFLNSHVFGQYRRSLLEDNSAEANAKQERERRTSTLRKGIVEAGAKMKRLVRSLELVDEPDREFIADVNERRAELRKEQAKMQAELEELEAAEVSALNPELIELLPIGYICAEEMPDSLARTLFDALRLEVRYSKSRHRVTYRVTLVADTVAAAKRAAAEALVAGEAHNGAAGRGGPALSLVTERDHRGPICSVPPAGIEPAT</sequence>
<dbReference type="CDD" id="cd00338">
    <property type="entry name" value="Ser_Recombinase"/>
    <property type="match status" value="1"/>
</dbReference>
<dbReference type="InterPro" id="IPR038109">
    <property type="entry name" value="DNA_bind_recomb_sf"/>
</dbReference>
<dbReference type="SUPFAM" id="SSF53041">
    <property type="entry name" value="Resolvase-like"/>
    <property type="match status" value="1"/>
</dbReference>
<dbReference type="RefSeq" id="WP_170264468.1">
    <property type="nucleotide sequence ID" value="NZ_JABELX010000040.1"/>
</dbReference>
<name>A0A849CIF6_9NOCA</name>
<dbReference type="InterPro" id="IPR011109">
    <property type="entry name" value="DNA_bind_recombinase_dom"/>
</dbReference>
<dbReference type="PANTHER" id="PTHR30461">
    <property type="entry name" value="DNA-INVERTASE FROM LAMBDOID PROPHAGE"/>
    <property type="match status" value="1"/>
</dbReference>
<accession>A0A849CIF6</accession>
<evidence type="ECO:0000256" key="1">
    <source>
        <dbReference type="SAM" id="Coils"/>
    </source>
</evidence>
<dbReference type="AlphaFoldDB" id="A0A849CIF6"/>
<dbReference type="EMBL" id="JABELX010000040">
    <property type="protein sequence ID" value="NNH76089.1"/>
    <property type="molecule type" value="Genomic_DNA"/>
</dbReference>
<reference evidence="3 4" key="1">
    <citation type="submission" date="2020-05" db="EMBL/GenBank/DDBJ databases">
        <title>MicrobeNet Type strains.</title>
        <authorList>
            <person name="Nicholson A.C."/>
        </authorList>
    </citation>
    <scope>NUCLEOTIDE SEQUENCE [LARGE SCALE GENOMIC DNA]</scope>
    <source>
        <strain evidence="3 4">JCM 3224</strain>
    </source>
</reference>
<comment type="caution">
    <text evidence="3">The sequence shown here is derived from an EMBL/GenBank/DDBJ whole genome shotgun (WGS) entry which is preliminary data.</text>
</comment>
<dbReference type="SMART" id="SM00857">
    <property type="entry name" value="Resolvase"/>
    <property type="match status" value="1"/>
</dbReference>
<dbReference type="PROSITE" id="PS51737">
    <property type="entry name" value="RECOMBINASE_DNA_BIND"/>
    <property type="match status" value="1"/>
</dbReference>
<feature type="coiled-coil region" evidence="1">
    <location>
        <begin position="498"/>
        <end position="528"/>
    </location>
</feature>
<dbReference type="GO" id="GO:0000150">
    <property type="term" value="F:DNA strand exchange activity"/>
    <property type="evidence" value="ECO:0007669"/>
    <property type="project" value="InterPro"/>
</dbReference>
<dbReference type="Gene3D" id="3.90.1750.20">
    <property type="entry name" value="Putative Large Serine Recombinase, Chain B, Domain 2"/>
    <property type="match status" value="1"/>
</dbReference>